<gene>
    <name evidence="2" type="ORF">GCM10009544_51110</name>
</gene>
<keyword evidence="3" id="KW-1185">Reference proteome</keyword>
<sequence length="104" mass="11209">MSRVESHPADNDPPARVALVVGQTKAVAAPETPPAPSPFVYDTPQFRSALRKAVTREFGRETEELEAFADALERLERFFVGTTATHDSYPSAGGTSPHPFPAEG</sequence>
<protein>
    <recommendedName>
        <fullName evidence="4">DivIVA domain-containing protein</fullName>
    </recommendedName>
</protein>
<comment type="caution">
    <text evidence="2">The sequence shown here is derived from an EMBL/GenBank/DDBJ whole genome shotgun (WGS) entry which is preliminary data.</text>
</comment>
<name>A0ABN1ATD8_9ACTN</name>
<evidence type="ECO:0008006" key="4">
    <source>
        <dbReference type="Google" id="ProtNLM"/>
    </source>
</evidence>
<evidence type="ECO:0000313" key="3">
    <source>
        <dbReference type="Proteomes" id="UP001499895"/>
    </source>
</evidence>
<feature type="region of interest" description="Disordered" evidence="1">
    <location>
        <begin position="85"/>
        <end position="104"/>
    </location>
</feature>
<accession>A0ABN1ATD8</accession>
<dbReference type="Proteomes" id="UP001499895">
    <property type="component" value="Unassembled WGS sequence"/>
</dbReference>
<dbReference type="RefSeq" id="WP_344094992.1">
    <property type="nucleotide sequence ID" value="NZ_BAAAHB010000077.1"/>
</dbReference>
<dbReference type="EMBL" id="BAAAHB010000077">
    <property type="protein sequence ID" value="GAA0483010.1"/>
    <property type="molecule type" value="Genomic_DNA"/>
</dbReference>
<proteinExistence type="predicted"/>
<evidence type="ECO:0000256" key="1">
    <source>
        <dbReference type="SAM" id="MobiDB-lite"/>
    </source>
</evidence>
<reference evidence="2 3" key="1">
    <citation type="journal article" date="2019" name="Int. J. Syst. Evol. Microbiol.">
        <title>The Global Catalogue of Microorganisms (GCM) 10K type strain sequencing project: providing services to taxonomists for standard genome sequencing and annotation.</title>
        <authorList>
            <consortium name="The Broad Institute Genomics Platform"/>
            <consortium name="The Broad Institute Genome Sequencing Center for Infectious Disease"/>
            <person name="Wu L."/>
            <person name="Ma J."/>
        </authorList>
    </citation>
    <scope>NUCLEOTIDE SEQUENCE [LARGE SCALE GENOMIC DNA]</scope>
    <source>
        <strain evidence="2 3">JCM 10649</strain>
    </source>
</reference>
<organism evidence="2 3">
    <name type="scientific">Streptomyces stramineus</name>
    <dbReference type="NCBI Taxonomy" id="173861"/>
    <lineage>
        <taxon>Bacteria</taxon>
        <taxon>Bacillati</taxon>
        <taxon>Actinomycetota</taxon>
        <taxon>Actinomycetes</taxon>
        <taxon>Kitasatosporales</taxon>
        <taxon>Streptomycetaceae</taxon>
        <taxon>Streptomyces</taxon>
    </lineage>
</organism>
<evidence type="ECO:0000313" key="2">
    <source>
        <dbReference type="EMBL" id="GAA0483010.1"/>
    </source>
</evidence>